<dbReference type="Gene3D" id="3.40.250.10">
    <property type="entry name" value="Rhodanese-like domain"/>
    <property type="match status" value="1"/>
</dbReference>
<feature type="domain" description="Tyrosine-protein phosphatase" evidence="6">
    <location>
        <begin position="450"/>
        <end position="595"/>
    </location>
</feature>
<dbReference type="PANTHER" id="PTHR10159:SF530">
    <property type="entry name" value="DUAL SPECIFICITY PROTEIN PHOSPHATASE DDB_G0271350-RELATED"/>
    <property type="match status" value="1"/>
</dbReference>
<evidence type="ECO:0000259" key="7">
    <source>
        <dbReference type="PROSITE" id="PS50056"/>
    </source>
</evidence>
<feature type="domain" description="Tyrosine specific protein phosphatases" evidence="7">
    <location>
        <begin position="516"/>
        <end position="576"/>
    </location>
</feature>
<dbReference type="InterPro" id="IPR020422">
    <property type="entry name" value="TYR_PHOSPHATASE_DUAL_dom"/>
</dbReference>
<dbReference type="InterPro" id="IPR000340">
    <property type="entry name" value="Dual-sp_phosphatase_cat-dom"/>
</dbReference>
<feature type="domain" description="Rhodanese" evidence="8">
    <location>
        <begin position="217"/>
        <end position="340"/>
    </location>
</feature>
<comment type="caution">
    <text evidence="9">The sequence shown here is derived from an EMBL/GenBank/DDBJ whole genome shotgun (WGS) entry which is preliminary data.</text>
</comment>
<dbReference type="CDD" id="cd14498">
    <property type="entry name" value="DSP"/>
    <property type="match status" value="1"/>
</dbReference>
<keyword evidence="4" id="KW-0904">Protein phosphatase</keyword>
<sequence>MIFDRYRSKSKKAEENPVKKSVTSSSLANALLKRFPIQLSKKSKHRLPEENNKELNQPRPSVSLPNINSIVKHQFLLSSTVTLPKQHQRKRHSAEQQLRRARQPFVSLKNNQARHSFTFGHLSETDHDTLSLADLSLDPKQRAKLDKLTISINQSDPQTLLSKVANGPLTPHRSISHQHIQLPPVFPSLNRTHSESRVKTQAVPIQPQELIRLLKDKDYKVTLIDVRNLIDFQRRRIQFSLNVNLPSLLIKRYQRGTVSNFNLENFITTSEGRELYQTIQQTECKKVWVVYDDEMVERDQTSQAWTLLKVLEKFVKNEGQVYYLAGGFDGFDEYKEWIETDHSAGAAVPTQQQHMYNNNNNNTQKLNYIPRRSVSYTIGDSKNHRRTSLFSLDTQAARVNNANALARRAKRRSEQENQWIQPEPNNLNRVNEDDELVTASPRTDPEFAFVISEIIRGFLYVGPEIETREQAKELDSRHIKRVLNMAEECRDEGLGNNIIYQKISARDTVEMKNIELVMMQAVHFIEEAKKNHDPIYVHCKAGKSRSITAILAYLVTSERWTLKQAYKHVITARPTMSPNIGFITELMKMENRVHGRISSFLETDWQSNTSSNPEDLKELCQLEKSWQDKSTLLISSE</sequence>
<accession>A0A367IX66</accession>
<dbReference type="EC" id="3.1.3.48" evidence="2"/>
<gene>
    <name evidence="9" type="ORF">CU098_002934</name>
</gene>
<dbReference type="GO" id="GO:0043409">
    <property type="term" value="P:negative regulation of MAPK cascade"/>
    <property type="evidence" value="ECO:0007669"/>
    <property type="project" value="TreeGrafter"/>
</dbReference>
<dbReference type="PROSITE" id="PS50056">
    <property type="entry name" value="TYR_PHOSPHATASE_2"/>
    <property type="match status" value="1"/>
</dbReference>
<comment type="similarity">
    <text evidence="1">Belongs to the protein-tyrosine phosphatase family. Non-receptor class dual specificity subfamily.</text>
</comment>
<dbReference type="InterPro" id="IPR029021">
    <property type="entry name" value="Prot-tyrosine_phosphatase-like"/>
</dbReference>
<dbReference type="GO" id="GO:0005737">
    <property type="term" value="C:cytoplasm"/>
    <property type="evidence" value="ECO:0007669"/>
    <property type="project" value="TreeGrafter"/>
</dbReference>
<dbReference type="Pfam" id="PF00782">
    <property type="entry name" value="DSPc"/>
    <property type="match status" value="1"/>
</dbReference>
<evidence type="ECO:0000256" key="4">
    <source>
        <dbReference type="ARBA" id="ARBA00022912"/>
    </source>
</evidence>
<name>A0A367IX66_RHIST</name>
<dbReference type="PANTHER" id="PTHR10159">
    <property type="entry name" value="DUAL SPECIFICITY PROTEIN PHOSPHATASE"/>
    <property type="match status" value="1"/>
</dbReference>
<dbReference type="Pfam" id="PF00581">
    <property type="entry name" value="Rhodanese"/>
    <property type="match status" value="1"/>
</dbReference>
<proteinExistence type="inferred from homology"/>
<dbReference type="STRING" id="4846.A0A367IX66"/>
<evidence type="ECO:0000259" key="6">
    <source>
        <dbReference type="PROSITE" id="PS50054"/>
    </source>
</evidence>
<evidence type="ECO:0000256" key="3">
    <source>
        <dbReference type="ARBA" id="ARBA00022801"/>
    </source>
</evidence>
<evidence type="ECO:0000313" key="9">
    <source>
        <dbReference type="EMBL" id="RCH82305.1"/>
    </source>
</evidence>
<feature type="compositionally biased region" description="Basic and acidic residues" evidence="5">
    <location>
        <begin position="1"/>
        <end position="18"/>
    </location>
</feature>
<feature type="region of interest" description="Disordered" evidence="5">
    <location>
        <begin position="39"/>
        <end position="62"/>
    </location>
</feature>
<evidence type="ECO:0000256" key="5">
    <source>
        <dbReference type="SAM" id="MobiDB-lite"/>
    </source>
</evidence>
<evidence type="ECO:0000259" key="8">
    <source>
        <dbReference type="PROSITE" id="PS50206"/>
    </source>
</evidence>
<protein>
    <recommendedName>
        <fullName evidence="2">protein-tyrosine-phosphatase</fullName>
        <ecNumber evidence="2">3.1.3.48</ecNumber>
    </recommendedName>
</protein>
<dbReference type="SUPFAM" id="SSF52821">
    <property type="entry name" value="Rhodanese/Cell cycle control phosphatase"/>
    <property type="match status" value="1"/>
</dbReference>
<keyword evidence="10" id="KW-1185">Reference proteome</keyword>
<dbReference type="PROSITE" id="PS50054">
    <property type="entry name" value="TYR_PHOSPHATASE_DUAL"/>
    <property type="match status" value="1"/>
</dbReference>
<dbReference type="GO" id="GO:0004725">
    <property type="term" value="F:protein tyrosine phosphatase activity"/>
    <property type="evidence" value="ECO:0007669"/>
    <property type="project" value="UniProtKB-EC"/>
</dbReference>
<dbReference type="EMBL" id="PJQM01005151">
    <property type="protein sequence ID" value="RCH82305.1"/>
    <property type="molecule type" value="Genomic_DNA"/>
</dbReference>
<dbReference type="AlphaFoldDB" id="A0A367IX66"/>
<evidence type="ECO:0000313" key="10">
    <source>
        <dbReference type="Proteomes" id="UP000253551"/>
    </source>
</evidence>
<reference evidence="9 10" key="1">
    <citation type="journal article" date="2018" name="G3 (Bethesda)">
        <title>Phylogenetic and Phylogenomic Definition of Rhizopus Species.</title>
        <authorList>
            <person name="Gryganskyi A.P."/>
            <person name="Golan J."/>
            <person name="Dolatabadi S."/>
            <person name="Mondo S."/>
            <person name="Robb S."/>
            <person name="Idnurm A."/>
            <person name="Muszewska A."/>
            <person name="Steczkiewicz K."/>
            <person name="Masonjones S."/>
            <person name="Liao H.L."/>
            <person name="Gajdeczka M.T."/>
            <person name="Anike F."/>
            <person name="Vuek A."/>
            <person name="Anishchenko I.M."/>
            <person name="Voigt K."/>
            <person name="de Hoog G.S."/>
            <person name="Smith M.E."/>
            <person name="Heitman J."/>
            <person name="Vilgalys R."/>
            <person name="Stajich J.E."/>
        </authorList>
    </citation>
    <scope>NUCLEOTIDE SEQUENCE [LARGE SCALE GENOMIC DNA]</scope>
    <source>
        <strain evidence="9 10">LSU 92-RS-03</strain>
    </source>
</reference>
<dbReference type="Proteomes" id="UP000253551">
    <property type="component" value="Unassembled WGS sequence"/>
</dbReference>
<dbReference type="OrthoDB" id="273181at2759"/>
<dbReference type="SMART" id="SM00195">
    <property type="entry name" value="DSPc"/>
    <property type="match status" value="1"/>
</dbReference>
<dbReference type="Gene3D" id="3.90.190.10">
    <property type="entry name" value="Protein tyrosine phosphatase superfamily"/>
    <property type="match status" value="1"/>
</dbReference>
<keyword evidence="3" id="KW-0378">Hydrolase</keyword>
<dbReference type="SUPFAM" id="SSF52799">
    <property type="entry name" value="(Phosphotyrosine protein) phosphatases II"/>
    <property type="match status" value="1"/>
</dbReference>
<dbReference type="InterPro" id="IPR001763">
    <property type="entry name" value="Rhodanese-like_dom"/>
</dbReference>
<dbReference type="PROSITE" id="PS50206">
    <property type="entry name" value="RHODANESE_3"/>
    <property type="match status" value="1"/>
</dbReference>
<organism evidence="9 10">
    <name type="scientific">Rhizopus stolonifer</name>
    <name type="common">Rhizopus nigricans</name>
    <dbReference type="NCBI Taxonomy" id="4846"/>
    <lineage>
        <taxon>Eukaryota</taxon>
        <taxon>Fungi</taxon>
        <taxon>Fungi incertae sedis</taxon>
        <taxon>Mucoromycota</taxon>
        <taxon>Mucoromycotina</taxon>
        <taxon>Mucoromycetes</taxon>
        <taxon>Mucorales</taxon>
        <taxon>Mucorineae</taxon>
        <taxon>Rhizopodaceae</taxon>
        <taxon>Rhizopus</taxon>
    </lineage>
</organism>
<dbReference type="InterPro" id="IPR000387">
    <property type="entry name" value="Tyr_Pase_dom"/>
</dbReference>
<feature type="region of interest" description="Disordered" evidence="5">
    <location>
        <begin position="1"/>
        <end position="23"/>
    </location>
</feature>
<evidence type="ECO:0000256" key="1">
    <source>
        <dbReference type="ARBA" id="ARBA00008601"/>
    </source>
</evidence>
<dbReference type="InterPro" id="IPR036873">
    <property type="entry name" value="Rhodanese-like_dom_sf"/>
</dbReference>
<evidence type="ECO:0000256" key="2">
    <source>
        <dbReference type="ARBA" id="ARBA00013064"/>
    </source>
</evidence>